<dbReference type="KEGG" id="dpx:DAPPUDRAFT_119056"/>
<protein>
    <submittedName>
        <fullName evidence="1">Uncharacterized protein</fullName>
    </submittedName>
</protein>
<keyword evidence="2" id="KW-1185">Reference proteome</keyword>
<evidence type="ECO:0000313" key="1">
    <source>
        <dbReference type="EMBL" id="EFX63615.1"/>
    </source>
</evidence>
<dbReference type="Proteomes" id="UP000000305">
    <property type="component" value="Unassembled WGS sequence"/>
</dbReference>
<organism evidence="1 2">
    <name type="scientific">Daphnia pulex</name>
    <name type="common">Water flea</name>
    <dbReference type="NCBI Taxonomy" id="6669"/>
    <lineage>
        <taxon>Eukaryota</taxon>
        <taxon>Metazoa</taxon>
        <taxon>Ecdysozoa</taxon>
        <taxon>Arthropoda</taxon>
        <taxon>Crustacea</taxon>
        <taxon>Branchiopoda</taxon>
        <taxon>Diplostraca</taxon>
        <taxon>Cladocera</taxon>
        <taxon>Anomopoda</taxon>
        <taxon>Daphniidae</taxon>
        <taxon>Daphnia</taxon>
    </lineage>
</organism>
<sequence>MFSGTGTNLGLTSVFIQNPSPLQRLNLHHSWSDGNIYFDPGDLTDSSRRTSVTASIGEMGYLTCTSTSTQAVIRINRSVAQTKTLAPITINSYTGVLMTLNQEQQTAVDGILDAYKHFLQASSYGGTGKTYTALEIINAILAYRATQNRKFTKIVFVAPTNDAKNELQKSIESGGQLKGYCETKFRTVASLLGKQLDLDDRGKVIFTGEKDNGFKNVSILVVDEASMVSKKDTEEIIENCKYAGIFVIALGDAYQHFPVGEKSSELIERCTISFQLLRNMRQAGSGNPIAEISARCREAVINKEQNFDYRKYFNKNKTLPDKTGHYFSWDLEDDDAEVNPKKMLHSAWAKAYELDDPNRVKVICFTNKKVAATNQLIRSMLFGEKAGFDFLPGEYLVAKAPVTEEIMLPDGTKIGANVIDNEQRQYTRLKYFHLKNTNVI</sequence>
<dbReference type="InterPro" id="IPR027417">
    <property type="entry name" value="P-loop_NTPase"/>
</dbReference>
<dbReference type="InParanoid" id="E9HXB2"/>
<dbReference type="Pfam" id="PF13604">
    <property type="entry name" value="AAA_30"/>
    <property type="match status" value="1"/>
</dbReference>
<gene>
    <name evidence="1" type="ORF">DAPPUDRAFT_119056</name>
</gene>
<name>E9HXB2_DAPPU</name>
<evidence type="ECO:0000313" key="2">
    <source>
        <dbReference type="Proteomes" id="UP000000305"/>
    </source>
</evidence>
<dbReference type="Gene3D" id="3.40.50.300">
    <property type="entry name" value="P-loop containing nucleotide triphosphate hydrolases"/>
    <property type="match status" value="1"/>
</dbReference>
<reference evidence="1 2" key="1">
    <citation type="journal article" date="2011" name="Science">
        <title>The ecoresponsive genome of Daphnia pulex.</title>
        <authorList>
            <person name="Colbourne J.K."/>
            <person name="Pfrender M.E."/>
            <person name="Gilbert D."/>
            <person name="Thomas W.K."/>
            <person name="Tucker A."/>
            <person name="Oakley T.H."/>
            <person name="Tokishita S."/>
            <person name="Aerts A."/>
            <person name="Arnold G.J."/>
            <person name="Basu M.K."/>
            <person name="Bauer D.J."/>
            <person name="Caceres C.E."/>
            <person name="Carmel L."/>
            <person name="Casola C."/>
            <person name="Choi J.H."/>
            <person name="Detter J.C."/>
            <person name="Dong Q."/>
            <person name="Dusheyko S."/>
            <person name="Eads B.D."/>
            <person name="Frohlich T."/>
            <person name="Geiler-Samerotte K.A."/>
            <person name="Gerlach D."/>
            <person name="Hatcher P."/>
            <person name="Jogdeo S."/>
            <person name="Krijgsveld J."/>
            <person name="Kriventseva E.V."/>
            <person name="Kultz D."/>
            <person name="Laforsch C."/>
            <person name="Lindquist E."/>
            <person name="Lopez J."/>
            <person name="Manak J.R."/>
            <person name="Muller J."/>
            <person name="Pangilinan J."/>
            <person name="Patwardhan R.P."/>
            <person name="Pitluck S."/>
            <person name="Pritham E.J."/>
            <person name="Rechtsteiner A."/>
            <person name="Rho M."/>
            <person name="Rogozin I.B."/>
            <person name="Sakarya O."/>
            <person name="Salamov A."/>
            <person name="Schaack S."/>
            <person name="Shapiro H."/>
            <person name="Shiga Y."/>
            <person name="Skalitzky C."/>
            <person name="Smith Z."/>
            <person name="Souvorov A."/>
            <person name="Sung W."/>
            <person name="Tang Z."/>
            <person name="Tsuchiya D."/>
            <person name="Tu H."/>
            <person name="Vos H."/>
            <person name="Wang M."/>
            <person name="Wolf Y.I."/>
            <person name="Yamagata H."/>
            <person name="Yamada T."/>
            <person name="Ye Y."/>
            <person name="Shaw J.R."/>
            <person name="Andrews J."/>
            <person name="Crease T.J."/>
            <person name="Tang H."/>
            <person name="Lucas S.M."/>
            <person name="Robertson H.M."/>
            <person name="Bork P."/>
            <person name="Koonin E.V."/>
            <person name="Zdobnov E.M."/>
            <person name="Grigoriev I.V."/>
            <person name="Lynch M."/>
            <person name="Boore J.L."/>
        </authorList>
    </citation>
    <scope>NUCLEOTIDE SEQUENCE [LARGE SCALE GENOMIC DNA]</scope>
</reference>
<proteinExistence type="predicted"/>
<dbReference type="SUPFAM" id="SSF52540">
    <property type="entry name" value="P-loop containing nucleoside triphosphate hydrolases"/>
    <property type="match status" value="1"/>
</dbReference>
<dbReference type="AlphaFoldDB" id="E9HXB2"/>
<dbReference type="HOGENOM" id="CLU_622977_0_0_1"/>
<dbReference type="EMBL" id="GL733022">
    <property type="protein sequence ID" value="EFX63615.1"/>
    <property type="molecule type" value="Genomic_DNA"/>
</dbReference>
<accession>E9HXB2</accession>